<sequence length="79" mass="8903">MEFLSFLFLPKSSHLLFSAVLSSLFPLVLISWSGEVGKDREMRGRLGERDAESPATPKIKRLHCPSRAVQPFLPKGYTK</sequence>
<reference evidence="2 3" key="1">
    <citation type="submission" date="2016-03" db="EMBL/GenBank/DDBJ databases">
        <authorList>
            <person name="Sant'Anna F.H."/>
            <person name="Ambrosini A."/>
            <person name="Souza R."/>
            <person name="Bach E."/>
            <person name="Fernandes G."/>
            <person name="Balsanelli E."/>
            <person name="Baura V.A."/>
            <person name="Souza E.M."/>
            <person name="Passaglia L."/>
        </authorList>
    </citation>
    <scope>NUCLEOTIDE SEQUENCE [LARGE SCALE GENOMIC DNA]</scope>
    <source>
        <strain evidence="2 3">P26E</strain>
    </source>
</reference>
<evidence type="ECO:0000313" key="3">
    <source>
        <dbReference type="Proteomes" id="UP000186058"/>
    </source>
</evidence>
<keyword evidence="3" id="KW-1185">Reference proteome</keyword>
<comment type="caution">
    <text evidence="2">The sequence shown here is derived from an EMBL/GenBank/DDBJ whole genome shotgun (WGS) entry which is preliminary data.</text>
</comment>
<organism evidence="2 3">
    <name type="scientific">Paenibacillus helianthi</name>
    <dbReference type="NCBI Taxonomy" id="1349432"/>
    <lineage>
        <taxon>Bacteria</taxon>
        <taxon>Bacillati</taxon>
        <taxon>Bacillota</taxon>
        <taxon>Bacilli</taxon>
        <taxon>Bacillales</taxon>
        <taxon>Paenibacillaceae</taxon>
        <taxon>Paenibacillus</taxon>
    </lineage>
</organism>
<accession>A0ABX3EPD2</accession>
<keyword evidence="1" id="KW-0472">Membrane</keyword>
<dbReference type="Proteomes" id="UP000186058">
    <property type="component" value="Unassembled WGS sequence"/>
</dbReference>
<name>A0ABX3EPD2_9BACL</name>
<feature type="transmembrane region" description="Helical" evidence="1">
    <location>
        <begin position="12"/>
        <end position="33"/>
    </location>
</feature>
<protein>
    <recommendedName>
        <fullName evidence="4">Secreted protein</fullName>
    </recommendedName>
</protein>
<proteinExistence type="predicted"/>
<evidence type="ECO:0000256" key="1">
    <source>
        <dbReference type="SAM" id="Phobius"/>
    </source>
</evidence>
<evidence type="ECO:0000313" key="2">
    <source>
        <dbReference type="EMBL" id="OKP87510.1"/>
    </source>
</evidence>
<evidence type="ECO:0008006" key="4">
    <source>
        <dbReference type="Google" id="ProtNLM"/>
    </source>
</evidence>
<gene>
    <name evidence="2" type="ORF">A3844_10630</name>
</gene>
<dbReference type="EMBL" id="LVWI01000035">
    <property type="protein sequence ID" value="OKP87510.1"/>
    <property type="molecule type" value="Genomic_DNA"/>
</dbReference>
<keyword evidence="1" id="KW-0812">Transmembrane</keyword>
<keyword evidence="1" id="KW-1133">Transmembrane helix</keyword>